<feature type="transmembrane region" description="Helical" evidence="1">
    <location>
        <begin position="90"/>
        <end position="108"/>
    </location>
</feature>
<keyword evidence="1" id="KW-0812">Transmembrane</keyword>
<gene>
    <name evidence="2" type="ORF">NGRA_1475</name>
</gene>
<dbReference type="EMBL" id="SBJO01000096">
    <property type="protein sequence ID" value="KAF9763143.1"/>
    <property type="molecule type" value="Genomic_DNA"/>
</dbReference>
<feature type="transmembrane region" description="Helical" evidence="1">
    <location>
        <begin position="34"/>
        <end position="54"/>
    </location>
</feature>
<keyword evidence="1" id="KW-1133">Transmembrane helix</keyword>
<feature type="transmembrane region" description="Helical" evidence="1">
    <location>
        <begin position="245"/>
        <end position="261"/>
    </location>
</feature>
<evidence type="ECO:0000313" key="3">
    <source>
        <dbReference type="Proteomes" id="UP000740883"/>
    </source>
</evidence>
<reference evidence="2 3" key="1">
    <citation type="journal article" date="2020" name="Genome Biol. Evol.">
        <title>Comparative genomics of strictly vertically transmitted, feminizing microsporidia endosymbionts of amphipod crustaceans.</title>
        <authorList>
            <person name="Cormier A."/>
            <person name="Chebbi M.A."/>
            <person name="Giraud I."/>
            <person name="Wattier R."/>
            <person name="Teixeira M."/>
            <person name="Gilbert C."/>
            <person name="Rigaud T."/>
            <person name="Cordaux R."/>
        </authorList>
    </citation>
    <scope>NUCLEOTIDE SEQUENCE [LARGE SCALE GENOMIC DNA]</scope>
    <source>
        <strain evidence="2 3">Ou3-Ou53</strain>
    </source>
</reference>
<proteinExistence type="predicted"/>
<keyword evidence="3" id="KW-1185">Reference proteome</keyword>
<sequence length="345" mass="40210">MKLDRNGISNRLNPFFFYLAFMLHNYAIKKTNNTFIFLFSFVPSSIYVLIKTSIGNLGNFTSFKQIYCGTLIGLLDFLIVYIYSNIMRTFSTFLCQSIFILPVIASMLPSFYFQSFFTFMSVVIIAANMKFLGDFEGAGTLFSKQSMPFIKLISDGDIIFMFFLILCFRIFVAWLVQTQNSQPDTLVTCSMFFLALISLLYGVFNYQTKEVEKMAFAQVRVPVVLSCCFYILFLFTMSSSGRQKHVFYLLFFVCLNIYYFLDPKNSLFLITRVEDALYLVFLGIFLCIFLLLAYTSLWYWFYFKEVCQDYDTFRKVEYPDQSSNLDGSGLQEGIYSISDDEEQYV</sequence>
<evidence type="ECO:0000256" key="1">
    <source>
        <dbReference type="SAM" id="Phobius"/>
    </source>
</evidence>
<feature type="transmembrane region" description="Helical" evidence="1">
    <location>
        <begin position="276"/>
        <end position="301"/>
    </location>
</feature>
<accession>A0A9P6GZD3</accession>
<organism evidence="2 3">
    <name type="scientific">Nosema granulosis</name>
    <dbReference type="NCBI Taxonomy" id="83296"/>
    <lineage>
        <taxon>Eukaryota</taxon>
        <taxon>Fungi</taxon>
        <taxon>Fungi incertae sedis</taxon>
        <taxon>Microsporidia</taxon>
        <taxon>Nosematidae</taxon>
        <taxon>Nosema</taxon>
    </lineage>
</organism>
<feature type="transmembrane region" description="Helical" evidence="1">
    <location>
        <begin position="158"/>
        <end position="176"/>
    </location>
</feature>
<feature type="transmembrane region" description="Helical" evidence="1">
    <location>
        <begin position="185"/>
        <end position="204"/>
    </location>
</feature>
<dbReference type="Proteomes" id="UP000740883">
    <property type="component" value="Unassembled WGS sequence"/>
</dbReference>
<keyword evidence="1" id="KW-0472">Membrane</keyword>
<protein>
    <recommendedName>
        <fullName evidence="4">Transmembrane protein</fullName>
    </recommendedName>
</protein>
<dbReference type="OrthoDB" id="10519484at2759"/>
<feature type="transmembrane region" description="Helical" evidence="1">
    <location>
        <begin position="66"/>
        <end position="84"/>
    </location>
</feature>
<name>A0A9P6GZD3_9MICR</name>
<feature type="transmembrane region" description="Helical" evidence="1">
    <location>
        <begin position="216"/>
        <end position="233"/>
    </location>
</feature>
<comment type="caution">
    <text evidence="2">The sequence shown here is derived from an EMBL/GenBank/DDBJ whole genome shotgun (WGS) entry which is preliminary data.</text>
</comment>
<dbReference type="AlphaFoldDB" id="A0A9P6GZD3"/>
<evidence type="ECO:0008006" key="4">
    <source>
        <dbReference type="Google" id="ProtNLM"/>
    </source>
</evidence>
<evidence type="ECO:0000313" key="2">
    <source>
        <dbReference type="EMBL" id="KAF9763143.1"/>
    </source>
</evidence>